<evidence type="ECO:0000256" key="1">
    <source>
        <dbReference type="SAM" id="MobiDB-lite"/>
    </source>
</evidence>
<dbReference type="RefSeq" id="WP_104120407.1">
    <property type="nucleotide sequence ID" value="NZ_PRKW01000002.1"/>
</dbReference>
<dbReference type="Proteomes" id="UP000239297">
    <property type="component" value="Unassembled WGS sequence"/>
</dbReference>
<dbReference type="OrthoDB" id="4843507at2"/>
<evidence type="ECO:0000313" key="5">
    <source>
        <dbReference type="Proteomes" id="UP000239297"/>
    </source>
</evidence>
<protein>
    <recommendedName>
        <fullName evidence="3">GerMN domain-containing protein</fullName>
    </recommendedName>
</protein>
<reference evidence="4 5" key="1">
    <citation type="journal article" date="2014" name="Int. J. Syst. Evol. Microbiol.">
        <title>Arthrobacter pityocampae sp. nov., isolated from Thaumetopoea pityocampa (Lep., Thaumetopoeidae).</title>
        <authorList>
            <person name="Ince I.A."/>
            <person name="Demirbag Z."/>
            <person name="Kati H."/>
        </authorList>
    </citation>
    <scope>NUCLEOTIDE SEQUENCE [LARGE SCALE GENOMIC DNA]</scope>
    <source>
        <strain evidence="4 5">Tp2</strain>
    </source>
</reference>
<dbReference type="Pfam" id="PF10646">
    <property type="entry name" value="Germane"/>
    <property type="match status" value="1"/>
</dbReference>
<accession>A0A2S5IZ96</accession>
<keyword evidence="2" id="KW-0812">Transmembrane</keyword>
<feature type="region of interest" description="Disordered" evidence="1">
    <location>
        <begin position="312"/>
        <end position="332"/>
    </location>
</feature>
<name>A0A2S5IZ96_9MICC</name>
<gene>
    <name evidence="4" type="ORF">C4K88_04275</name>
</gene>
<feature type="compositionally biased region" description="Low complexity" evidence="1">
    <location>
        <begin position="53"/>
        <end position="63"/>
    </location>
</feature>
<feature type="domain" description="GerMN" evidence="3">
    <location>
        <begin position="114"/>
        <end position="211"/>
    </location>
</feature>
<dbReference type="SMART" id="SM00909">
    <property type="entry name" value="Germane"/>
    <property type="match status" value="1"/>
</dbReference>
<keyword evidence="2" id="KW-0472">Membrane</keyword>
<feature type="transmembrane region" description="Helical" evidence="2">
    <location>
        <begin position="12"/>
        <end position="33"/>
    </location>
</feature>
<evidence type="ECO:0000313" key="4">
    <source>
        <dbReference type="EMBL" id="PPB49912.1"/>
    </source>
</evidence>
<dbReference type="InterPro" id="IPR019606">
    <property type="entry name" value="GerMN"/>
</dbReference>
<sequence length="332" mass="34252">MNQQDPLKKNRLGLGGILLVSGGVLVASGAFLLPDPGRLAGNAQMAPLPDARATTATDGAATGSPSDASAERPTSPPDAVRPLVPVYWLGGDGGTERLFREYLATPEDSAGDPIADAVRLMTSGRPLDPDYHSAWRPASSVSSSISTKNVITLDISSDAFPQRLGEDQGRLALQQLVYTATAAAADAGLIAGGEASSVVVLVDGAADRRVFDSVDLDGAWTRDAATLAPLWIIDPQEGTRSDAGTLTVHGVGPASEDALDWRIERSSDGSATDGSRLFGDGSVDVVRQDGAPGAYSFPVTLPPGRYEITVSVPSGDTSGEVASEDSKTVVVR</sequence>
<proteinExistence type="predicted"/>
<keyword evidence="2" id="KW-1133">Transmembrane helix</keyword>
<comment type="caution">
    <text evidence="4">The sequence shown here is derived from an EMBL/GenBank/DDBJ whole genome shotgun (WGS) entry which is preliminary data.</text>
</comment>
<keyword evidence="5" id="KW-1185">Reference proteome</keyword>
<evidence type="ECO:0000259" key="3">
    <source>
        <dbReference type="SMART" id="SM00909"/>
    </source>
</evidence>
<evidence type="ECO:0000256" key="2">
    <source>
        <dbReference type="SAM" id="Phobius"/>
    </source>
</evidence>
<feature type="region of interest" description="Disordered" evidence="1">
    <location>
        <begin position="53"/>
        <end position="81"/>
    </location>
</feature>
<dbReference type="EMBL" id="PRKW01000002">
    <property type="protein sequence ID" value="PPB49912.1"/>
    <property type="molecule type" value="Genomic_DNA"/>
</dbReference>
<dbReference type="AlphaFoldDB" id="A0A2S5IZ96"/>
<organism evidence="4 5">
    <name type="scientific">Arthrobacter pityocampae</name>
    <dbReference type="NCBI Taxonomy" id="547334"/>
    <lineage>
        <taxon>Bacteria</taxon>
        <taxon>Bacillati</taxon>
        <taxon>Actinomycetota</taxon>
        <taxon>Actinomycetes</taxon>
        <taxon>Micrococcales</taxon>
        <taxon>Micrococcaceae</taxon>
        <taxon>Arthrobacter</taxon>
    </lineage>
</organism>